<evidence type="ECO:0000256" key="1">
    <source>
        <dbReference type="SAM" id="MobiDB-lite"/>
    </source>
</evidence>
<accession>A0AAE0GUR8</accession>
<evidence type="ECO:0000313" key="2">
    <source>
        <dbReference type="EMBL" id="KAK3284799.1"/>
    </source>
</evidence>
<feature type="region of interest" description="Disordered" evidence="1">
    <location>
        <begin position="1"/>
        <end position="58"/>
    </location>
</feature>
<reference evidence="2 3" key="1">
    <citation type="journal article" date="2015" name="Genome Biol. Evol.">
        <title>Comparative Genomics of a Bacterivorous Green Alga Reveals Evolutionary Causalities and Consequences of Phago-Mixotrophic Mode of Nutrition.</title>
        <authorList>
            <person name="Burns J.A."/>
            <person name="Paasch A."/>
            <person name="Narechania A."/>
            <person name="Kim E."/>
        </authorList>
    </citation>
    <scope>NUCLEOTIDE SEQUENCE [LARGE SCALE GENOMIC DNA]</scope>
    <source>
        <strain evidence="2 3">PLY_AMNH</strain>
    </source>
</reference>
<keyword evidence="3" id="KW-1185">Reference proteome</keyword>
<comment type="caution">
    <text evidence="2">The sequence shown here is derived from an EMBL/GenBank/DDBJ whole genome shotgun (WGS) entry which is preliminary data.</text>
</comment>
<dbReference type="EMBL" id="LGRX02002138">
    <property type="protein sequence ID" value="KAK3284799.1"/>
    <property type="molecule type" value="Genomic_DNA"/>
</dbReference>
<organism evidence="2 3">
    <name type="scientific">Cymbomonas tetramitiformis</name>
    <dbReference type="NCBI Taxonomy" id="36881"/>
    <lineage>
        <taxon>Eukaryota</taxon>
        <taxon>Viridiplantae</taxon>
        <taxon>Chlorophyta</taxon>
        <taxon>Pyramimonadophyceae</taxon>
        <taxon>Pyramimonadales</taxon>
        <taxon>Pyramimonadaceae</taxon>
        <taxon>Cymbomonas</taxon>
    </lineage>
</organism>
<sequence length="87" mass="9572">MKSAALAEMGTGRGAGRGAGRGWRKEEQSPAGSKGKVDLPRSQDALASRTTPTVRPRLTEPDNWCFSFDLQDDYHAVGIDPDFQRYM</sequence>
<dbReference type="Proteomes" id="UP001190700">
    <property type="component" value="Unassembled WGS sequence"/>
</dbReference>
<name>A0AAE0GUR8_9CHLO</name>
<feature type="compositionally biased region" description="Gly residues" evidence="1">
    <location>
        <begin position="11"/>
        <end position="21"/>
    </location>
</feature>
<evidence type="ECO:0000313" key="3">
    <source>
        <dbReference type="Proteomes" id="UP001190700"/>
    </source>
</evidence>
<protein>
    <submittedName>
        <fullName evidence="2">Uncharacterized protein</fullName>
    </submittedName>
</protein>
<proteinExistence type="predicted"/>
<dbReference type="AlphaFoldDB" id="A0AAE0GUR8"/>
<gene>
    <name evidence="2" type="ORF">CYMTET_7564</name>
</gene>